<dbReference type="PANTHER" id="PTHR31241:SF62">
    <property type="entry name" value="DEHYDRATION-RESPONSIVE ELEMENT-BINDING PROTEIN 2D"/>
    <property type="match status" value="1"/>
</dbReference>
<keyword evidence="5" id="KW-0010">Activator</keyword>
<keyword evidence="2" id="KW-0805">Transcription regulation</keyword>
<evidence type="ECO:0000256" key="1">
    <source>
        <dbReference type="ARBA" id="ARBA00004123"/>
    </source>
</evidence>
<evidence type="ECO:0000259" key="10">
    <source>
        <dbReference type="PROSITE" id="PS51032"/>
    </source>
</evidence>
<feature type="compositionally biased region" description="Low complexity" evidence="9">
    <location>
        <begin position="147"/>
        <end position="172"/>
    </location>
</feature>
<dbReference type="Gene3D" id="3.30.730.10">
    <property type="entry name" value="AP2/ERF domain"/>
    <property type="match status" value="1"/>
</dbReference>
<dbReference type="PANTHER" id="PTHR31241">
    <property type="entry name" value="DEHYDRATION-RESPONSIVE ELEMENT-BINDING PROTEIN 2C"/>
    <property type="match status" value="1"/>
</dbReference>
<comment type="caution">
    <text evidence="11">The sequence shown here is derived from an EMBL/GenBank/DDBJ whole genome shotgun (WGS) entry which is preliminary data.</text>
</comment>
<organism evidence="11 12">
    <name type="scientific">Nelumbo nucifera</name>
    <name type="common">Sacred lotus</name>
    <dbReference type="NCBI Taxonomy" id="4432"/>
    <lineage>
        <taxon>Eukaryota</taxon>
        <taxon>Viridiplantae</taxon>
        <taxon>Streptophyta</taxon>
        <taxon>Embryophyta</taxon>
        <taxon>Tracheophyta</taxon>
        <taxon>Spermatophyta</taxon>
        <taxon>Magnoliopsida</taxon>
        <taxon>Proteales</taxon>
        <taxon>Nelumbonaceae</taxon>
        <taxon>Nelumbo</taxon>
    </lineage>
</organism>
<reference evidence="11 12" key="1">
    <citation type="journal article" date="2020" name="Mol. Biol. Evol.">
        <title>Distinct Expression and Methylation Patterns for Genes with Different Fates following a Single Whole-Genome Duplication in Flowering Plants.</title>
        <authorList>
            <person name="Shi T."/>
            <person name="Rahmani R.S."/>
            <person name="Gugger P.F."/>
            <person name="Wang M."/>
            <person name="Li H."/>
            <person name="Zhang Y."/>
            <person name="Li Z."/>
            <person name="Wang Q."/>
            <person name="Van de Peer Y."/>
            <person name="Marchal K."/>
            <person name="Chen J."/>
        </authorList>
    </citation>
    <scope>NUCLEOTIDE SEQUENCE [LARGE SCALE GENOMIC DNA]</scope>
    <source>
        <tissue evidence="11">Leaf</tissue>
    </source>
</reference>
<evidence type="ECO:0000256" key="3">
    <source>
        <dbReference type="ARBA" id="ARBA00023016"/>
    </source>
</evidence>
<dbReference type="FunFam" id="3.30.730.10:FF:000001">
    <property type="entry name" value="Ethylene-responsive transcription factor 2"/>
    <property type="match status" value="1"/>
</dbReference>
<keyword evidence="3" id="KW-0346">Stress response</keyword>
<dbReference type="InterPro" id="IPR016177">
    <property type="entry name" value="DNA-bd_dom_sf"/>
</dbReference>
<dbReference type="PRINTS" id="PR00367">
    <property type="entry name" value="ETHRSPELEMNT"/>
</dbReference>
<dbReference type="GO" id="GO:0003700">
    <property type="term" value="F:DNA-binding transcription factor activity"/>
    <property type="evidence" value="ECO:0007669"/>
    <property type="project" value="InterPro"/>
</dbReference>
<dbReference type="SUPFAM" id="SSF54171">
    <property type="entry name" value="DNA-binding domain"/>
    <property type="match status" value="1"/>
</dbReference>
<keyword evidence="4" id="KW-0238">DNA-binding</keyword>
<comment type="subcellular location">
    <subcellularLocation>
        <location evidence="1">Nucleus</location>
    </subcellularLocation>
</comment>
<feature type="region of interest" description="Disordered" evidence="9">
    <location>
        <begin position="143"/>
        <end position="186"/>
    </location>
</feature>
<evidence type="ECO:0000256" key="9">
    <source>
        <dbReference type="SAM" id="MobiDB-lite"/>
    </source>
</evidence>
<proteinExistence type="inferred from homology"/>
<dbReference type="CDD" id="cd00018">
    <property type="entry name" value="AP2"/>
    <property type="match status" value="1"/>
</dbReference>
<dbReference type="GO" id="GO:0003677">
    <property type="term" value="F:DNA binding"/>
    <property type="evidence" value="ECO:0007669"/>
    <property type="project" value="UniProtKB-KW"/>
</dbReference>
<evidence type="ECO:0000256" key="4">
    <source>
        <dbReference type="ARBA" id="ARBA00023125"/>
    </source>
</evidence>
<dbReference type="SMART" id="SM00380">
    <property type="entry name" value="AP2"/>
    <property type="match status" value="1"/>
</dbReference>
<dbReference type="InterPro" id="IPR036955">
    <property type="entry name" value="AP2/ERF_dom_sf"/>
</dbReference>
<feature type="domain" description="AP2/ERF" evidence="10">
    <location>
        <begin position="82"/>
        <end position="139"/>
    </location>
</feature>
<keyword evidence="6" id="KW-0804">Transcription</keyword>
<protein>
    <recommendedName>
        <fullName evidence="10">AP2/ERF domain-containing protein</fullName>
    </recommendedName>
</protein>
<dbReference type="Pfam" id="PF00847">
    <property type="entry name" value="AP2"/>
    <property type="match status" value="1"/>
</dbReference>
<dbReference type="GO" id="GO:0005634">
    <property type="term" value="C:nucleus"/>
    <property type="evidence" value="ECO:0007669"/>
    <property type="project" value="UniProtKB-SubCell"/>
</dbReference>
<dbReference type="Proteomes" id="UP000607653">
    <property type="component" value="Unassembled WGS sequence"/>
</dbReference>
<evidence type="ECO:0000256" key="8">
    <source>
        <dbReference type="ARBA" id="ARBA00024343"/>
    </source>
</evidence>
<evidence type="ECO:0000256" key="2">
    <source>
        <dbReference type="ARBA" id="ARBA00023015"/>
    </source>
</evidence>
<name>A0A822Y5N0_NELNU</name>
<comment type="similarity">
    <text evidence="8">Belongs to the AP2/ERF transcription factor family. ERF subfamily.</text>
</comment>
<evidence type="ECO:0000256" key="7">
    <source>
        <dbReference type="ARBA" id="ARBA00023242"/>
    </source>
</evidence>
<accession>A0A822Y5N0</accession>
<dbReference type="InterPro" id="IPR001471">
    <property type="entry name" value="AP2/ERF_dom"/>
</dbReference>
<evidence type="ECO:0000313" key="11">
    <source>
        <dbReference type="EMBL" id="DAD26345.1"/>
    </source>
</evidence>
<dbReference type="EMBL" id="DUZY01000002">
    <property type="protein sequence ID" value="DAD26345.1"/>
    <property type="molecule type" value="Genomic_DNA"/>
</dbReference>
<keyword evidence="7" id="KW-0539">Nucleus</keyword>
<keyword evidence="12" id="KW-1185">Reference proteome</keyword>
<evidence type="ECO:0000256" key="5">
    <source>
        <dbReference type="ARBA" id="ARBA00023159"/>
    </source>
</evidence>
<evidence type="ECO:0000313" key="12">
    <source>
        <dbReference type="Proteomes" id="UP000607653"/>
    </source>
</evidence>
<sequence length="373" mass="41198">MGACELVFNSTSLPLNHGRKRKSRSRRNGCESIAERLSKWKEFNDQLDVAGDEGKLIRKVPAKGSKKGCMRGKGGPENSRCNYRGVRQRTWGKWVAEIREPNRGSRLWLGTFATALEAARAYDEAARAMYGPCARLNLPECSTSKDSSYSATTPSTSGSTTTPSTSDSTTTSNHSEVCLSEESKANVPKVEPKRELCEFGINSRPHIAMEADAPMSIVKKESKEEESVQPMNPDLLRGYETSQDPVRSGQFNGNGCGQEDMQNFPTEELFDMEELLGMLDNDTPGPELQQELGVVSDQLQCGSPSDLSYQLQNPDAKLLGSLYHMEQSPASMDYSYDFLKPAEQDPMKQEGDYSYGLYGEQGSLELGFPDLGF</sequence>
<dbReference type="AlphaFoldDB" id="A0A822Y5N0"/>
<dbReference type="PROSITE" id="PS51032">
    <property type="entry name" value="AP2_ERF"/>
    <property type="match status" value="1"/>
</dbReference>
<evidence type="ECO:0000256" key="6">
    <source>
        <dbReference type="ARBA" id="ARBA00023163"/>
    </source>
</evidence>
<gene>
    <name evidence="11" type="ORF">HUJ06_027813</name>
</gene>